<dbReference type="SUPFAM" id="SSF47413">
    <property type="entry name" value="lambda repressor-like DNA-binding domains"/>
    <property type="match status" value="1"/>
</dbReference>
<dbReference type="SMART" id="SM00530">
    <property type="entry name" value="HTH_XRE"/>
    <property type="match status" value="1"/>
</dbReference>
<dbReference type="InterPro" id="IPR010982">
    <property type="entry name" value="Lambda_DNA-bd_dom_sf"/>
</dbReference>
<name>A0ABW3QZT8_9PSEU</name>
<gene>
    <name evidence="2" type="ORF">ACFQ3T_23880</name>
</gene>
<evidence type="ECO:0000313" key="3">
    <source>
        <dbReference type="Proteomes" id="UP001597168"/>
    </source>
</evidence>
<dbReference type="Pfam" id="PF13560">
    <property type="entry name" value="HTH_31"/>
    <property type="match status" value="1"/>
</dbReference>
<dbReference type="Gene3D" id="1.10.260.40">
    <property type="entry name" value="lambda repressor-like DNA-binding domains"/>
    <property type="match status" value="1"/>
</dbReference>
<dbReference type="CDD" id="cd00093">
    <property type="entry name" value="HTH_XRE"/>
    <property type="match status" value="1"/>
</dbReference>
<dbReference type="PROSITE" id="PS50943">
    <property type="entry name" value="HTH_CROC1"/>
    <property type="match status" value="1"/>
</dbReference>
<dbReference type="Pfam" id="PF19054">
    <property type="entry name" value="DUF5753"/>
    <property type="match status" value="1"/>
</dbReference>
<reference evidence="3" key="1">
    <citation type="journal article" date="2019" name="Int. J. Syst. Evol. Microbiol.">
        <title>The Global Catalogue of Microorganisms (GCM) 10K type strain sequencing project: providing services to taxonomists for standard genome sequencing and annotation.</title>
        <authorList>
            <consortium name="The Broad Institute Genomics Platform"/>
            <consortium name="The Broad Institute Genome Sequencing Center for Infectious Disease"/>
            <person name="Wu L."/>
            <person name="Ma J."/>
        </authorList>
    </citation>
    <scope>NUCLEOTIDE SEQUENCE [LARGE SCALE GENOMIC DNA]</scope>
    <source>
        <strain evidence="3">CCUG 60214</strain>
    </source>
</reference>
<dbReference type="InterPro" id="IPR001387">
    <property type="entry name" value="Cro/C1-type_HTH"/>
</dbReference>
<protein>
    <submittedName>
        <fullName evidence="2">Helix-turn-helix domain-containing protein</fullName>
    </submittedName>
</protein>
<dbReference type="InterPro" id="IPR043917">
    <property type="entry name" value="DUF5753"/>
</dbReference>
<dbReference type="RefSeq" id="WP_380726049.1">
    <property type="nucleotide sequence ID" value="NZ_JBHTLK010000144.1"/>
</dbReference>
<accession>A0ABW3QZT8</accession>
<evidence type="ECO:0000259" key="1">
    <source>
        <dbReference type="PROSITE" id="PS50943"/>
    </source>
</evidence>
<sequence>MTRNEPTHRMRRLGEVLRELRRRAGLSQQEAADRLNYDHRKISRIEKGQKPDYHGMRAMLDTYGVPFSQWEPYMEMYARALEKGWWTKYDLEDQGYISLEHDASKVSDFQVTYIPGLLQTPEYLRAGFARARVQRSRKWIDNQVEVRMLRQERLTANEPLRFHTIMLESALAQASEAQLRHIDKRARLDNVTVQVLTHAAGPNDGQMGPFTVLDFPAKADRSVLYVEHAAGAQHIEDPSKVKVARLTFTHLSKLALSPDESADWLGRLAAERSGTRCHRVAEEQP</sequence>
<feature type="domain" description="HTH cro/C1-type" evidence="1">
    <location>
        <begin position="17"/>
        <end position="70"/>
    </location>
</feature>
<proteinExistence type="predicted"/>
<comment type="caution">
    <text evidence="2">The sequence shown here is derived from an EMBL/GenBank/DDBJ whole genome shotgun (WGS) entry which is preliminary data.</text>
</comment>
<dbReference type="EMBL" id="JBHTLK010000144">
    <property type="protein sequence ID" value="MFD1150185.1"/>
    <property type="molecule type" value="Genomic_DNA"/>
</dbReference>
<keyword evidence="3" id="KW-1185">Reference proteome</keyword>
<evidence type="ECO:0000313" key="2">
    <source>
        <dbReference type="EMBL" id="MFD1150185.1"/>
    </source>
</evidence>
<dbReference type="Proteomes" id="UP001597168">
    <property type="component" value="Unassembled WGS sequence"/>
</dbReference>
<organism evidence="2 3">
    <name type="scientific">Saccharothrix hoggarensis</name>
    <dbReference type="NCBI Taxonomy" id="913853"/>
    <lineage>
        <taxon>Bacteria</taxon>
        <taxon>Bacillati</taxon>
        <taxon>Actinomycetota</taxon>
        <taxon>Actinomycetes</taxon>
        <taxon>Pseudonocardiales</taxon>
        <taxon>Pseudonocardiaceae</taxon>
        <taxon>Saccharothrix</taxon>
    </lineage>
</organism>